<accession>A0A4S4B3Q3</accession>
<dbReference type="OrthoDB" id="9792439at2"/>
<dbReference type="GO" id="GO:0015031">
    <property type="term" value="P:protein transport"/>
    <property type="evidence" value="ECO:0007669"/>
    <property type="project" value="UniProtKB-UniRule"/>
</dbReference>
<dbReference type="Proteomes" id="UP000308430">
    <property type="component" value="Unassembled WGS sequence"/>
</dbReference>
<feature type="compositionally biased region" description="Low complexity" evidence="11">
    <location>
        <begin position="108"/>
        <end position="143"/>
    </location>
</feature>
<keyword evidence="3 10" id="KW-0813">Transport</keyword>
<evidence type="ECO:0000313" key="13">
    <source>
        <dbReference type="EMBL" id="THF67259.1"/>
    </source>
</evidence>
<dbReference type="GO" id="GO:0030288">
    <property type="term" value="C:outer membrane-bounded periplasmic space"/>
    <property type="evidence" value="ECO:0007669"/>
    <property type="project" value="InterPro"/>
</dbReference>
<dbReference type="InterPro" id="IPR037682">
    <property type="entry name" value="TonB_C"/>
</dbReference>
<evidence type="ECO:0000256" key="9">
    <source>
        <dbReference type="ARBA" id="ARBA00023136"/>
    </source>
</evidence>
<evidence type="ECO:0000256" key="1">
    <source>
        <dbReference type="ARBA" id="ARBA00004383"/>
    </source>
</evidence>
<keyword evidence="14" id="KW-1185">Reference proteome</keyword>
<dbReference type="GO" id="GO:0098797">
    <property type="term" value="C:plasma membrane protein complex"/>
    <property type="evidence" value="ECO:0007669"/>
    <property type="project" value="TreeGrafter"/>
</dbReference>
<proteinExistence type="inferred from homology"/>
<evidence type="ECO:0000256" key="11">
    <source>
        <dbReference type="SAM" id="MobiDB-lite"/>
    </source>
</evidence>
<dbReference type="EMBL" id="SSOC01000001">
    <property type="protein sequence ID" value="THF67259.1"/>
    <property type="molecule type" value="Genomic_DNA"/>
</dbReference>
<comment type="function">
    <text evidence="10">Interacts with outer membrane receptor proteins that carry out high-affinity binding and energy dependent uptake into the periplasmic space of specific substrates. It could act to transduce energy from the cytoplasmic membrane to specific energy-requiring processes in the outer membrane, resulting in the release into the periplasm of ligands bound by these outer membrane proteins.</text>
</comment>
<evidence type="ECO:0000259" key="12">
    <source>
        <dbReference type="PROSITE" id="PS52015"/>
    </source>
</evidence>
<comment type="caution">
    <text evidence="13">The sequence shown here is derived from an EMBL/GenBank/DDBJ whole genome shotgun (WGS) entry which is preliminary data.</text>
</comment>
<dbReference type="NCBIfam" id="TIGR01352">
    <property type="entry name" value="tonB_Cterm"/>
    <property type="match status" value="1"/>
</dbReference>
<evidence type="ECO:0000256" key="6">
    <source>
        <dbReference type="ARBA" id="ARBA00022692"/>
    </source>
</evidence>
<dbReference type="Gene3D" id="3.30.1150.10">
    <property type="match status" value="1"/>
</dbReference>
<keyword evidence="8" id="KW-1133">Transmembrane helix</keyword>
<dbReference type="InterPro" id="IPR051045">
    <property type="entry name" value="TonB-dependent_transducer"/>
</dbReference>
<evidence type="ECO:0000313" key="14">
    <source>
        <dbReference type="Proteomes" id="UP000308430"/>
    </source>
</evidence>
<evidence type="ECO:0000256" key="3">
    <source>
        <dbReference type="ARBA" id="ARBA00022448"/>
    </source>
</evidence>
<evidence type="ECO:0000256" key="10">
    <source>
        <dbReference type="RuleBase" id="RU362123"/>
    </source>
</evidence>
<dbReference type="InterPro" id="IPR003538">
    <property type="entry name" value="TonB"/>
</dbReference>
<gene>
    <name evidence="13" type="ORF">E6C76_02460</name>
</gene>
<dbReference type="GO" id="GO:0055085">
    <property type="term" value="P:transmembrane transport"/>
    <property type="evidence" value="ECO:0007669"/>
    <property type="project" value="InterPro"/>
</dbReference>
<keyword evidence="10" id="KW-0735">Signal-anchor</keyword>
<dbReference type="SUPFAM" id="SSF74653">
    <property type="entry name" value="TolA/TonB C-terminal domain"/>
    <property type="match status" value="1"/>
</dbReference>
<keyword evidence="6" id="KW-0812">Transmembrane</keyword>
<evidence type="ECO:0000256" key="4">
    <source>
        <dbReference type="ARBA" id="ARBA00022475"/>
    </source>
</evidence>
<organism evidence="13 14">
    <name type="scientific">Pseudothauera nasutitermitis</name>
    <dbReference type="NCBI Taxonomy" id="2565930"/>
    <lineage>
        <taxon>Bacteria</taxon>
        <taxon>Pseudomonadati</taxon>
        <taxon>Pseudomonadota</taxon>
        <taxon>Betaproteobacteria</taxon>
        <taxon>Rhodocyclales</taxon>
        <taxon>Zoogloeaceae</taxon>
        <taxon>Pseudothauera</taxon>
    </lineage>
</organism>
<dbReference type="RefSeq" id="WP_136346668.1">
    <property type="nucleotide sequence ID" value="NZ_SSOC01000001.1"/>
</dbReference>
<dbReference type="PANTHER" id="PTHR33446:SF2">
    <property type="entry name" value="PROTEIN TONB"/>
    <property type="match status" value="1"/>
</dbReference>
<dbReference type="PRINTS" id="PR01374">
    <property type="entry name" value="TONBPROTEIN"/>
</dbReference>
<dbReference type="AlphaFoldDB" id="A0A4S4B3Q3"/>
<keyword evidence="5 10" id="KW-0997">Cell inner membrane</keyword>
<keyword evidence="4 10" id="KW-1003">Cell membrane</keyword>
<dbReference type="Pfam" id="PF03544">
    <property type="entry name" value="TonB_C"/>
    <property type="match status" value="1"/>
</dbReference>
<dbReference type="GO" id="GO:0015891">
    <property type="term" value="P:siderophore transport"/>
    <property type="evidence" value="ECO:0007669"/>
    <property type="project" value="InterPro"/>
</dbReference>
<dbReference type="InterPro" id="IPR006260">
    <property type="entry name" value="TonB/TolA_C"/>
</dbReference>
<reference evidence="13 14" key="1">
    <citation type="submission" date="2019-04" db="EMBL/GenBank/DDBJ databases">
        <title>Azoarcus nasutitermitis sp. nov. isolated from termite nest.</title>
        <authorList>
            <person name="Lin S.-Y."/>
            <person name="Hameed A."/>
            <person name="Hsu Y.-H."/>
            <person name="Young C.-C."/>
        </authorList>
    </citation>
    <scope>NUCLEOTIDE SEQUENCE [LARGE SCALE GENOMIC DNA]</scope>
    <source>
        <strain evidence="13 14">CC-YHH838</strain>
    </source>
</reference>
<keyword evidence="7 10" id="KW-0653">Protein transport</keyword>
<feature type="domain" description="TonB C-terminal" evidence="12">
    <location>
        <begin position="162"/>
        <end position="254"/>
    </location>
</feature>
<name>A0A4S4B3Q3_9RHOO</name>
<sequence>MTGRLRGGGGERSSTHAVAFLLALGLHAALGAWMLSRPSGLVSAGDTPQPMFVALIDAPGPVAEVPEPSAVAEPPPAPQPGKPAVRPRAEPARPAVKPRKQAEEKVLETAAETALTSAREATEAAAYESPATASPAPAAESAARPAAAAAQGVPAAESARPVAYAEASYLHNPRPAYPLKARRQRAEGKVLLRVLVTEEGRPARVEIIASSGSELLDHAAREAVERWRFVAAKRGDSPVEATVVVPVVFKIGVG</sequence>
<evidence type="ECO:0000256" key="8">
    <source>
        <dbReference type="ARBA" id="ARBA00022989"/>
    </source>
</evidence>
<dbReference type="GO" id="GO:0031992">
    <property type="term" value="F:energy transducer activity"/>
    <property type="evidence" value="ECO:0007669"/>
    <property type="project" value="InterPro"/>
</dbReference>
<protein>
    <recommendedName>
        <fullName evidence="10">Protein TonB</fullName>
    </recommendedName>
</protein>
<comment type="subcellular location">
    <subcellularLocation>
        <location evidence="1 10">Cell inner membrane</location>
        <topology evidence="1 10">Single-pass membrane protein</topology>
        <orientation evidence="1 10">Periplasmic side</orientation>
    </subcellularLocation>
</comment>
<keyword evidence="9" id="KW-0472">Membrane</keyword>
<feature type="region of interest" description="Disordered" evidence="11">
    <location>
        <begin position="64"/>
        <end position="143"/>
    </location>
</feature>
<comment type="similarity">
    <text evidence="2 10">Belongs to the TonB family.</text>
</comment>
<dbReference type="PROSITE" id="PS52015">
    <property type="entry name" value="TONB_CTD"/>
    <property type="match status" value="1"/>
</dbReference>
<dbReference type="PANTHER" id="PTHR33446">
    <property type="entry name" value="PROTEIN TONB-RELATED"/>
    <property type="match status" value="1"/>
</dbReference>
<evidence type="ECO:0000256" key="7">
    <source>
        <dbReference type="ARBA" id="ARBA00022927"/>
    </source>
</evidence>
<evidence type="ECO:0000256" key="2">
    <source>
        <dbReference type="ARBA" id="ARBA00006555"/>
    </source>
</evidence>
<evidence type="ECO:0000256" key="5">
    <source>
        <dbReference type="ARBA" id="ARBA00022519"/>
    </source>
</evidence>